<dbReference type="OrthoDB" id="1898221at2759"/>
<evidence type="ECO:0000256" key="1">
    <source>
        <dbReference type="SAM" id="Phobius"/>
    </source>
</evidence>
<dbReference type="PANTHER" id="PTHR24096">
    <property type="entry name" value="LONG-CHAIN-FATTY-ACID--COA LIGASE"/>
    <property type="match status" value="1"/>
</dbReference>
<keyword evidence="5" id="KW-1185">Reference proteome</keyword>
<keyword evidence="1" id="KW-0472">Membrane</keyword>
<proteinExistence type="predicted"/>
<dbReference type="InterPro" id="IPR020845">
    <property type="entry name" value="AMP-binding_CS"/>
</dbReference>
<dbReference type="GO" id="GO:0016405">
    <property type="term" value="F:CoA-ligase activity"/>
    <property type="evidence" value="ECO:0007669"/>
    <property type="project" value="TreeGrafter"/>
</dbReference>
<feature type="domain" description="AMP-binding enzyme C-terminal" evidence="3">
    <location>
        <begin position="465"/>
        <end position="549"/>
    </location>
</feature>
<keyword evidence="4" id="KW-0436">Ligase</keyword>
<feature type="transmembrane region" description="Helical" evidence="1">
    <location>
        <begin position="237"/>
        <end position="259"/>
    </location>
</feature>
<organism evidence="4 5">
    <name type="scientific">Polyplosphaeria fusca</name>
    <dbReference type="NCBI Taxonomy" id="682080"/>
    <lineage>
        <taxon>Eukaryota</taxon>
        <taxon>Fungi</taxon>
        <taxon>Dikarya</taxon>
        <taxon>Ascomycota</taxon>
        <taxon>Pezizomycotina</taxon>
        <taxon>Dothideomycetes</taxon>
        <taxon>Pleosporomycetidae</taxon>
        <taxon>Pleosporales</taxon>
        <taxon>Tetraplosphaeriaceae</taxon>
        <taxon>Polyplosphaeria</taxon>
    </lineage>
</organism>
<dbReference type="InterPro" id="IPR042099">
    <property type="entry name" value="ANL_N_sf"/>
</dbReference>
<evidence type="ECO:0000259" key="2">
    <source>
        <dbReference type="Pfam" id="PF00501"/>
    </source>
</evidence>
<dbReference type="EMBL" id="ML996134">
    <property type="protein sequence ID" value="KAF2735574.1"/>
    <property type="molecule type" value="Genomic_DNA"/>
</dbReference>
<keyword evidence="1" id="KW-1133">Transmembrane helix</keyword>
<dbReference type="SUPFAM" id="SSF56801">
    <property type="entry name" value="Acetyl-CoA synthetase-like"/>
    <property type="match status" value="1"/>
</dbReference>
<dbReference type="Pfam" id="PF13193">
    <property type="entry name" value="AMP-binding_C"/>
    <property type="match status" value="1"/>
</dbReference>
<evidence type="ECO:0000313" key="4">
    <source>
        <dbReference type="EMBL" id="KAF2735574.1"/>
    </source>
</evidence>
<dbReference type="Pfam" id="PF00501">
    <property type="entry name" value="AMP-binding"/>
    <property type="match status" value="1"/>
</dbReference>
<dbReference type="InterPro" id="IPR025110">
    <property type="entry name" value="AMP-bd_C"/>
</dbReference>
<name>A0A9P4R2L1_9PLEO</name>
<feature type="domain" description="AMP-dependent synthetase/ligase" evidence="2">
    <location>
        <begin position="37"/>
        <end position="398"/>
    </location>
</feature>
<dbReference type="InterPro" id="IPR000873">
    <property type="entry name" value="AMP-dep_synth/lig_dom"/>
</dbReference>
<reference evidence="4" key="1">
    <citation type="journal article" date="2020" name="Stud. Mycol.">
        <title>101 Dothideomycetes genomes: a test case for predicting lifestyles and emergence of pathogens.</title>
        <authorList>
            <person name="Haridas S."/>
            <person name="Albert R."/>
            <person name="Binder M."/>
            <person name="Bloem J."/>
            <person name="Labutti K."/>
            <person name="Salamov A."/>
            <person name="Andreopoulos B."/>
            <person name="Baker S."/>
            <person name="Barry K."/>
            <person name="Bills G."/>
            <person name="Bluhm B."/>
            <person name="Cannon C."/>
            <person name="Castanera R."/>
            <person name="Culley D."/>
            <person name="Daum C."/>
            <person name="Ezra D."/>
            <person name="Gonzalez J."/>
            <person name="Henrissat B."/>
            <person name="Kuo A."/>
            <person name="Liang C."/>
            <person name="Lipzen A."/>
            <person name="Lutzoni F."/>
            <person name="Magnuson J."/>
            <person name="Mondo S."/>
            <person name="Nolan M."/>
            <person name="Ohm R."/>
            <person name="Pangilinan J."/>
            <person name="Park H.-J."/>
            <person name="Ramirez L."/>
            <person name="Alfaro M."/>
            <person name="Sun H."/>
            <person name="Tritt A."/>
            <person name="Yoshinaga Y."/>
            <person name="Zwiers L.-H."/>
            <person name="Turgeon B."/>
            <person name="Goodwin S."/>
            <person name="Spatafora J."/>
            <person name="Crous P."/>
            <person name="Grigoriev I."/>
        </authorList>
    </citation>
    <scope>NUCLEOTIDE SEQUENCE</scope>
    <source>
        <strain evidence="4">CBS 125425</strain>
    </source>
</reference>
<dbReference type="AlphaFoldDB" id="A0A9P4R2L1"/>
<dbReference type="Proteomes" id="UP000799444">
    <property type="component" value="Unassembled WGS sequence"/>
</dbReference>
<protein>
    <submittedName>
        <fullName evidence="4">Amp dependent CoA ligase</fullName>
    </submittedName>
</protein>
<dbReference type="PROSITE" id="PS00455">
    <property type="entry name" value="AMP_BINDING"/>
    <property type="match status" value="1"/>
</dbReference>
<sequence>MSPPRIYQSPYPAPEVPTNLSISQFLQRYNPDDIAADKIIFDDDWTGEKLTYSGIREESAKGAHGLRHMLGLKEGDVVCICAPNCANVVKLIHAVLWCGGVAVLVNPLSTEYEVSHCLDISQPQVVAADASTWPIVAGAARSRNILDSIRGILVDDSTCPFPSAFLLSRLFDHQNTLPPFDLSTRDNRDHTAVVCFSSGTSGKAKGVELSHYNVIASMLSIRATEPMYNNGSLRGVFFAPLCHIYGLMVVALLGSWIGYYTMLMKKYTLDGLLELSANVDATAFRILPTIAVAISKQTSFDLSRLKSIKYIMCSGAPLPTSTIGFLNKQFPHAPIMQGYGMTETNITMLKSESAHRVGSVGKLFASIEARVVDDDGRDVQEGEQGEILVRGPSIFRRYMRNEAATKETFSGEWMMTGDVGGVNAEGFWFLTERKKELIKYKGQVVALCGVFSSLHVYRYQVAPAELESLLNSHPQVIEGAVCGLWDENQGTEVPIAYVTLATEAKASGQDRNALLVDIRQHVDSKVASYKKLRGGVFALDELPKSGNGKVLRRLLPARLAREKPKL</sequence>
<gene>
    <name evidence="4" type="ORF">EJ04DRAFT_599994</name>
</gene>
<accession>A0A9P4R2L1</accession>
<dbReference type="InterPro" id="IPR045851">
    <property type="entry name" value="AMP-bd_C_sf"/>
</dbReference>
<dbReference type="PANTHER" id="PTHR24096:SF295">
    <property type="entry name" value="ACETYL-COA SYNTHETASE-LIKE PROTEIN"/>
    <property type="match status" value="1"/>
</dbReference>
<dbReference type="GO" id="GO:0019748">
    <property type="term" value="P:secondary metabolic process"/>
    <property type="evidence" value="ECO:0007669"/>
    <property type="project" value="TreeGrafter"/>
</dbReference>
<dbReference type="Gene3D" id="3.40.50.12780">
    <property type="entry name" value="N-terminal domain of ligase-like"/>
    <property type="match status" value="1"/>
</dbReference>
<comment type="caution">
    <text evidence="4">The sequence shown here is derived from an EMBL/GenBank/DDBJ whole genome shotgun (WGS) entry which is preliminary data.</text>
</comment>
<keyword evidence="1" id="KW-0812">Transmembrane</keyword>
<evidence type="ECO:0000313" key="5">
    <source>
        <dbReference type="Proteomes" id="UP000799444"/>
    </source>
</evidence>
<dbReference type="Gene3D" id="3.30.300.30">
    <property type="match status" value="1"/>
</dbReference>
<evidence type="ECO:0000259" key="3">
    <source>
        <dbReference type="Pfam" id="PF13193"/>
    </source>
</evidence>